<dbReference type="InterPro" id="IPR036265">
    <property type="entry name" value="HIT-like_sf"/>
</dbReference>
<dbReference type="FunFam" id="3.30.428.10:FF:000011">
    <property type="entry name" value="Fragile histidine triad"/>
    <property type="match status" value="1"/>
</dbReference>
<evidence type="ECO:0000256" key="4">
    <source>
        <dbReference type="PIRSR" id="PIRSR639383-2"/>
    </source>
</evidence>
<keyword evidence="10" id="KW-1185">Reference proteome</keyword>
<evidence type="ECO:0000313" key="9">
    <source>
        <dbReference type="EMBL" id="KAG2211311.1"/>
    </source>
</evidence>
<dbReference type="AlphaFoldDB" id="A0A8H7V5W7"/>
<organism evidence="9 10">
    <name type="scientific">Mucor plumbeus</name>
    <dbReference type="NCBI Taxonomy" id="97098"/>
    <lineage>
        <taxon>Eukaryota</taxon>
        <taxon>Fungi</taxon>
        <taxon>Fungi incertae sedis</taxon>
        <taxon>Mucoromycota</taxon>
        <taxon>Mucoromycotina</taxon>
        <taxon>Mucoromycetes</taxon>
        <taxon>Mucorales</taxon>
        <taxon>Mucorineae</taxon>
        <taxon>Mucoraceae</taxon>
        <taxon>Mucor</taxon>
    </lineage>
</organism>
<protein>
    <recommendedName>
        <fullName evidence="7">Bis(5'-adenosyl)-triphosphatase</fullName>
        <ecNumber evidence="7">3.6.1.29</ecNumber>
    </recommendedName>
</protein>
<feature type="domain" description="HIT" evidence="8">
    <location>
        <begin position="1"/>
        <end position="111"/>
    </location>
</feature>
<comment type="cofactor">
    <cofactor evidence="7">
        <name>Mn(2+)</name>
        <dbReference type="ChEBI" id="CHEBI:29035"/>
    </cofactor>
</comment>
<dbReference type="Proteomes" id="UP000650833">
    <property type="component" value="Unassembled WGS sequence"/>
</dbReference>
<evidence type="ECO:0000256" key="6">
    <source>
        <dbReference type="PROSITE-ProRule" id="PRU00464"/>
    </source>
</evidence>
<dbReference type="InterPro" id="IPR019808">
    <property type="entry name" value="Histidine_triad_CS"/>
</dbReference>
<feature type="binding site" evidence="4">
    <location>
        <position position="100"/>
    </location>
    <ligand>
        <name>substrate</name>
    </ligand>
</feature>
<evidence type="ECO:0000256" key="2">
    <source>
        <dbReference type="ARBA" id="ARBA00022801"/>
    </source>
</evidence>
<feature type="active site" description="Tele-AMP-histidine intermediate" evidence="3">
    <location>
        <position position="98"/>
    </location>
</feature>
<evidence type="ECO:0000256" key="3">
    <source>
        <dbReference type="PIRSR" id="PIRSR639383-1"/>
    </source>
</evidence>
<dbReference type="EMBL" id="JAEPRC010000069">
    <property type="protein sequence ID" value="KAG2211311.1"/>
    <property type="molecule type" value="Genomic_DNA"/>
</dbReference>
<dbReference type="PROSITE" id="PS51084">
    <property type="entry name" value="HIT_2"/>
    <property type="match status" value="1"/>
</dbReference>
<keyword evidence="1 7" id="KW-0547">Nucleotide-binding</keyword>
<reference evidence="9" key="1">
    <citation type="submission" date="2020-12" db="EMBL/GenBank/DDBJ databases">
        <title>Metabolic potential, ecology and presence of endohyphal bacteria is reflected in genomic diversity of Mucoromycotina.</title>
        <authorList>
            <person name="Muszewska A."/>
            <person name="Okrasinska A."/>
            <person name="Steczkiewicz K."/>
            <person name="Drgas O."/>
            <person name="Orlowska M."/>
            <person name="Perlinska-Lenart U."/>
            <person name="Aleksandrzak-Piekarczyk T."/>
            <person name="Szatraj K."/>
            <person name="Zielenkiewicz U."/>
            <person name="Pilsyk S."/>
            <person name="Malc E."/>
            <person name="Mieczkowski P."/>
            <person name="Kruszewska J.S."/>
            <person name="Biernat P."/>
            <person name="Pawlowska J."/>
        </authorList>
    </citation>
    <scope>NUCLEOTIDE SEQUENCE</scope>
    <source>
        <strain evidence="9">CBS 226.32</strain>
    </source>
</reference>
<dbReference type="PANTHER" id="PTHR46243:SF1">
    <property type="entry name" value="BIS(5'-ADENOSYL)-TRIPHOSPHATASE"/>
    <property type="match status" value="1"/>
</dbReference>
<dbReference type="GO" id="GO:0047710">
    <property type="term" value="F:bis(5'-adenosyl)-triphosphatase activity"/>
    <property type="evidence" value="ECO:0007669"/>
    <property type="project" value="UniProtKB-UniRule"/>
</dbReference>
<comment type="caution">
    <text evidence="9">The sequence shown here is derived from an EMBL/GenBank/DDBJ whole genome shotgun (WGS) entry which is preliminary data.</text>
</comment>
<dbReference type="PANTHER" id="PTHR46243">
    <property type="entry name" value="BIS(5'-ADENOSYL)-TRIPHOSPHATASE"/>
    <property type="match status" value="1"/>
</dbReference>
<dbReference type="Pfam" id="PF01230">
    <property type="entry name" value="HIT"/>
    <property type="match status" value="1"/>
</dbReference>
<feature type="short sequence motif" description="Histidine triad motif" evidence="6">
    <location>
        <begin position="96"/>
        <end position="100"/>
    </location>
</feature>
<feature type="binding site" evidence="4">
    <location>
        <position position="85"/>
    </location>
    <ligand>
        <name>substrate</name>
    </ligand>
</feature>
<dbReference type="PROSITE" id="PS00892">
    <property type="entry name" value="HIT_1"/>
    <property type="match status" value="1"/>
</dbReference>
<gene>
    <name evidence="9" type="ORF">INT46_009213</name>
</gene>
<evidence type="ECO:0000256" key="5">
    <source>
        <dbReference type="PIRSR" id="PIRSR639383-3"/>
    </source>
</evidence>
<feature type="binding site" evidence="4">
    <location>
        <position position="28"/>
    </location>
    <ligand>
        <name>substrate</name>
    </ligand>
</feature>
<comment type="catalytic activity">
    <reaction evidence="7">
        <text>P(1),P(3)-bis(5'-adenosyl) triphosphate + H2O = AMP + ADP + 2 H(+)</text>
        <dbReference type="Rhea" id="RHEA:13893"/>
        <dbReference type="ChEBI" id="CHEBI:15377"/>
        <dbReference type="ChEBI" id="CHEBI:15378"/>
        <dbReference type="ChEBI" id="CHEBI:58529"/>
        <dbReference type="ChEBI" id="CHEBI:456215"/>
        <dbReference type="ChEBI" id="CHEBI:456216"/>
        <dbReference type="EC" id="3.6.1.29"/>
    </reaction>
</comment>
<dbReference type="Gene3D" id="3.30.428.10">
    <property type="entry name" value="HIT-like"/>
    <property type="match status" value="1"/>
</dbReference>
<dbReference type="InterPro" id="IPR051884">
    <property type="entry name" value="Bis(5'-adenosyl)-TPase_reg"/>
</dbReference>
<dbReference type="SUPFAM" id="SSF54197">
    <property type="entry name" value="HIT-like"/>
    <property type="match status" value="1"/>
</dbReference>
<evidence type="ECO:0000256" key="1">
    <source>
        <dbReference type="ARBA" id="ARBA00022741"/>
    </source>
</evidence>
<feature type="binding site" evidence="4">
    <location>
        <begin position="91"/>
        <end position="94"/>
    </location>
    <ligand>
        <name>substrate</name>
    </ligand>
</feature>
<dbReference type="InterPro" id="IPR039383">
    <property type="entry name" value="FHIT"/>
</dbReference>
<keyword evidence="2 7" id="KW-0378">Hydrolase</keyword>
<evidence type="ECO:0000313" key="10">
    <source>
        <dbReference type="Proteomes" id="UP000650833"/>
    </source>
</evidence>
<feature type="site" description="Important for induction of apoptosis" evidence="5">
    <location>
        <position position="116"/>
    </location>
</feature>
<sequence>MSGIRFGPYLIHESQIFFKSKLSIGIVNLKPIAPGRKIQHYFNRNTPRLADLDNDETVDLMLSAQKIGNAVEKHYGCTSLTMTIQDGPQAGQTVPHVHMHIIPRKKGDWPNNDDIYQELDKKKNDKLGVDNEGREPRTEEEMSLEANELRLYFI</sequence>
<dbReference type="OrthoDB" id="680339at2759"/>
<dbReference type="EC" id="3.6.1.29" evidence="7"/>
<dbReference type="GO" id="GO:0000166">
    <property type="term" value="F:nucleotide binding"/>
    <property type="evidence" value="ECO:0007669"/>
    <property type="project" value="UniProtKB-KW"/>
</dbReference>
<evidence type="ECO:0000259" key="8">
    <source>
        <dbReference type="PROSITE" id="PS51084"/>
    </source>
</evidence>
<accession>A0A8H7V5W7</accession>
<dbReference type="InterPro" id="IPR011146">
    <property type="entry name" value="HIT-like"/>
</dbReference>
<proteinExistence type="predicted"/>
<evidence type="ECO:0000256" key="7">
    <source>
        <dbReference type="RuleBase" id="RU366076"/>
    </source>
</evidence>
<name>A0A8H7V5W7_9FUNG</name>
<dbReference type="CDD" id="cd01275">
    <property type="entry name" value="FHIT"/>
    <property type="match status" value="1"/>
</dbReference>